<feature type="transmembrane region" description="Helical" evidence="7">
    <location>
        <begin position="45"/>
        <end position="64"/>
    </location>
</feature>
<dbReference type="AlphaFoldDB" id="A0A1X0YAY2"/>
<evidence type="ECO:0000256" key="2">
    <source>
        <dbReference type="ARBA" id="ARBA00006448"/>
    </source>
</evidence>
<dbReference type="EMBL" id="MZZM01000013">
    <property type="protein sequence ID" value="ORJ62277.1"/>
    <property type="molecule type" value="Genomic_DNA"/>
</dbReference>
<evidence type="ECO:0000256" key="6">
    <source>
        <dbReference type="ARBA" id="ARBA00023136"/>
    </source>
</evidence>
<comment type="similarity">
    <text evidence="2">Belongs to the UPF0702 family.</text>
</comment>
<dbReference type="PANTHER" id="PTHR34582:SF6">
    <property type="entry name" value="UPF0702 TRANSMEMBRANE PROTEIN YCAP"/>
    <property type="match status" value="1"/>
</dbReference>
<comment type="subcellular location">
    <subcellularLocation>
        <location evidence="1">Cell membrane</location>
        <topology evidence="1">Multi-pass membrane protein</topology>
    </subcellularLocation>
</comment>
<reference evidence="9 10" key="1">
    <citation type="submission" date="2017-03" db="EMBL/GenBank/DDBJ databases">
        <title>Genomic insights into Mycobacterium simiae human colonization.</title>
        <authorList>
            <person name="Steffani J.L."/>
            <person name="Brunck M.E."/>
            <person name="Cruz E."/>
            <person name="Montiel R."/>
            <person name="Barona F."/>
        </authorList>
    </citation>
    <scope>NUCLEOTIDE SEQUENCE [LARGE SCALE GENOMIC DNA]</scope>
    <source>
        <strain evidence="9 10">MsiGto</strain>
    </source>
</reference>
<evidence type="ECO:0000256" key="1">
    <source>
        <dbReference type="ARBA" id="ARBA00004651"/>
    </source>
</evidence>
<name>A0A1X0YAY2_MYCSI</name>
<evidence type="ECO:0000256" key="7">
    <source>
        <dbReference type="SAM" id="Phobius"/>
    </source>
</evidence>
<dbReference type="GO" id="GO:0005886">
    <property type="term" value="C:plasma membrane"/>
    <property type="evidence" value="ECO:0007669"/>
    <property type="project" value="UniProtKB-SubCell"/>
</dbReference>
<keyword evidence="5 7" id="KW-1133">Transmembrane helix</keyword>
<comment type="caution">
    <text evidence="9">The sequence shown here is derived from an EMBL/GenBank/DDBJ whole genome shotgun (WGS) entry which is preliminary data.</text>
</comment>
<sequence length="192" mass="20802">MDRIFHALVGDAPAAIDAAVKATALFLTAAVLFRFMERRTLAEFAPFDWIAAVATGAIVGRAATASDTSWLSATTALVCLLVAHAVLARLRYIPAIRRFIDPPLRVLIRDGDVDRRNLRRCGLTTADLEAVLREHGHESPDRVHLAIFEARGVISILERLETGDESDCLGASLKVRGHGSESRQCGGHQLGP</sequence>
<dbReference type="Proteomes" id="UP000193040">
    <property type="component" value="Unassembled WGS sequence"/>
</dbReference>
<dbReference type="InterPro" id="IPR007353">
    <property type="entry name" value="DUF421"/>
</dbReference>
<protein>
    <submittedName>
        <fullName evidence="9">DUF421 domain-containing protein</fullName>
    </submittedName>
</protein>
<gene>
    <name evidence="9" type="ORF">B5M45_07535</name>
</gene>
<organism evidence="9 10">
    <name type="scientific">Mycobacterium simiae</name>
    <name type="common">Mycobacterium habana</name>
    <dbReference type="NCBI Taxonomy" id="1784"/>
    <lineage>
        <taxon>Bacteria</taxon>
        <taxon>Bacillati</taxon>
        <taxon>Actinomycetota</taxon>
        <taxon>Actinomycetes</taxon>
        <taxon>Mycobacteriales</taxon>
        <taxon>Mycobacteriaceae</taxon>
        <taxon>Mycobacterium</taxon>
        <taxon>Mycobacterium simiae complex</taxon>
    </lineage>
</organism>
<evidence type="ECO:0000256" key="3">
    <source>
        <dbReference type="ARBA" id="ARBA00022475"/>
    </source>
</evidence>
<evidence type="ECO:0000313" key="9">
    <source>
        <dbReference type="EMBL" id="ORJ62277.1"/>
    </source>
</evidence>
<keyword evidence="4 7" id="KW-0812">Transmembrane</keyword>
<feature type="transmembrane region" description="Helical" evidence="7">
    <location>
        <begin position="70"/>
        <end position="90"/>
    </location>
</feature>
<evidence type="ECO:0000256" key="4">
    <source>
        <dbReference type="ARBA" id="ARBA00022692"/>
    </source>
</evidence>
<evidence type="ECO:0000256" key="5">
    <source>
        <dbReference type="ARBA" id="ARBA00022989"/>
    </source>
</evidence>
<evidence type="ECO:0000313" key="10">
    <source>
        <dbReference type="Proteomes" id="UP000193040"/>
    </source>
</evidence>
<keyword evidence="6 7" id="KW-0472">Membrane</keyword>
<proteinExistence type="inferred from homology"/>
<dbReference type="RefSeq" id="WP_084949342.1">
    <property type="nucleotide sequence ID" value="NZ_MZZM01000013.1"/>
</dbReference>
<feature type="domain" description="YetF C-terminal" evidence="8">
    <location>
        <begin position="95"/>
        <end position="161"/>
    </location>
</feature>
<accession>A0A1X0YAY2</accession>
<feature type="transmembrane region" description="Helical" evidence="7">
    <location>
        <begin position="12"/>
        <end position="33"/>
    </location>
</feature>
<keyword evidence="3" id="KW-1003">Cell membrane</keyword>
<dbReference type="PANTHER" id="PTHR34582">
    <property type="entry name" value="UPF0702 TRANSMEMBRANE PROTEIN YCAP"/>
    <property type="match status" value="1"/>
</dbReference>
<keyword evidence="10" id="KW-1185">Reference proteome</keyword>
<evidence type="ECO:0000259" key="8">
    <source>
        <dbReference type="Pfam" id="PF04239"/>
    </source>
</evidence>
<dbReference type="Pfam" id="PF04239">
    <property type="entry name" value="DUF421"/>
    <property type="match status" value="1"/>
</dbReference>
<dbReference type="Gene3D" id="3.30.240.20">
    <property type="entry name" value="bsu07140 like domains"/>
    <property type="match status" value="1"/>
</dbReference>
<dbReference type="InterPro" id="IPR023090">
    <property type="entry name" value="UPF0702_alpha/beta_dom_sf"/>
</dbReference>